<feature type="transmembrane region" description="Helical" evidence="1">
    <location>
        <begin position="122"/>
        <end position="141"/>
    </location>
</feature>
<evidence type="ECO:0000256" key="1">
    <source>
        <dbReference type="SAM" id="Phobius"/>
    </source>
</evidence>
<feature type="transmembrane region" description="Helical" evidence="1">
    <location>
        <begin position="184"/>
        <end position="215"/>
    </location>
</feature>
<evidence type="ECO:0000313" key="3">
    <source>
        <dbReference type="EMBL" id="KAE9391803.1"/>
    </source>
</evidence>
<feature type="transmembrane region" description="Helical" evidence="1">
    <location>
        <begin position="280"/>
        <end position="298"/>
    </location>
</feature>
<dbReference type="OrthoDB" id="3060195at2759"/>
<keyword evidence="1" id="KW-0472">Membrane</keyword>
<reference evidence="3" key="1">
    <citation type="journal article" date="2019" name="Environ. Microbiol.">
        <title>Fungal ecological strategies reflected in gene transcription - a case study of two litter decomposers.</title>
        <authorList>
            <person name="Barbi F."/>
            <person name="Kohler A."/>
            <person name="Barry K."/>
            <person name="Baskaran P."/>
            <person name="Daum C."/>
            <person name="Fauchery L."/>
            <person name="Ihrmark K."/>
            <person name="Kuo A."/>
            <person name="LaButti K."/>
            <person name="Lipzen A."/>
            <person name="Morin E."/>
            <person name="Grigoriev I.V."/>
            <person name="Henrissat B."/>
            <person name="Lindahl B."/>
            <person name="Martin F."/>
        </authorList>
    </citation>
    <scope>NUCLEOTIDE SEQUENCE</scope>
    <source>
        <strain evidence="3">JB14</strain>
    </source>
</reference>
<protein>
    <recommendedName>
        <fullName evidence="2">DUF6533 domain-containing protein</fullName>
    </recommendedName>
</protein>
<name>A0A6A4H282_9AGAR</name>
<keyword evidence="4" id="KW-1185">Reference proteome</keyword>
<dbReference type="Pfam" id="PF20151">
    <property type="entry name" value="DUF6533"/>
    <property type="match status" value="1"/>
</dbReference>
<gene>
    <name evidence="3" type="ORF">BT96DRAFT_945092</name>
</gene>
<dbReference type="AlphaFoldDB" id="A0A6A4H282"/>
<keyword evidence="1" id="KW-0812">Transmembrane</keyword>
<feature type="transmembrane region" description="Helical" evidence="1">
    <location>
        <begin position="255"/>
        <end position="274"/>
    </location>
</feature>
<proteinExistence type="predicted"/>
<dbReference type="Proteomes" id="UP000799118">
    <property type="component" value="Unassembled WGS sequence"/>
</dbReference>
<organism evidence="3 4">
    <name type="scientific">Gymnopus androsaceus JB14</name>
    <dbReference type="NCBI Taxonomy" id="1447944"/>
    <lineage>
        <taxon>Eukaryota</taxon>
        <taxon>Fungi</taxon>
        <taxon>Dikarya</taxon>
        <taxon>Basidiomycota</taxon>
        <taxon>Agaricomycotina</taxon>
        <taxon>Agaricomycetes</taxon>
        <taxon>Agaricomycetidae</taxon>
        <taxon>Agaricales</taxon>
        <taxon>Marasmiineae</taxon>
        <taxon>Omphalotaceae</taxon>
        <taxon>Gymnopus</taxon>
    </lineage>
</organism>
<feature type="domain" description="DUF6533" evidence="2">
    <location>
        <begin position="26"/>
        <end position="70"/>
    </location>
</feature>
<accession>A0A6A4H282</accession>
<sequence length="402" mass="45697">MSDSSSEQAIAEEILSFQFDWLLNNYTALSAFVLWFQDFFLTFPTEVRTIWSRKMTGSSILFLLSRYSFMLFAAMQLVLFLPGYMTAMRFVCLLSVSEDGLTLGIIAVLVILRVYALFGQKWLLFILLCPFIIADIIIAIISDVFTHSKFLVIVPGYYQPRNVRRAILAMFRYWWEYFSRVSDFFFFLMFIRCIDCFIISNASSFDTIIFLLTFARTAGHIMQSRKMGAHSITEVVLRDGTLYFLQVLYFFKHSTIFIVGGIQAAIVILLSDAAAETSTIVSPFFAILPNLLINRFVLNLRAFSDSTVQHSGKGPSNTTVNTLSVPNFAENRFIGNMGAPLDLNQWDDLWDDVNEVEDEGGESSWATLKGADPLTTLVPVVYDYEKGGAVSLVYMRRDRNTN</sequence>
<feature type="transmembrane region" description="Helical" evidence="1">
    <location>
        <begin position="59"/>
        <end position="81"/>
    </location>
</feature>
<dbReference type="EMBL" id="ML769612">
    <property type="protein sequence ID" value="KAE9391803.1"/>
    <property type="molecule type" value="Genomic_DNA"/>
</dbReference>
<keyword evidence="1" id="KW-1133">Transmembrane helix</keyword>
<dbReference type="InterPro" id="IPR045340">
    <property type="entry name" value="DUF6533"/>
</dbReference>
<feature type="transmembrane region" description="Helical" evidence="1">
    <location>
        <begin position="87"/>
        <end position="115"/>
    </location>
</feature>
<evidence type="ECO:0000259" key="2">
    <source>
        <dbReference type="Pfam" id="PF20151"/>
    </source>
</evidence>
<evidence type="ECO:0000313" key="4">
    <source>
        <dbReference type="Proteomes" id="UP000799118"/>
    </source>
</evidence>